<evidence type="ECO:0000313" key="6">
    <source>
        <dbReference type="Proteomes" id="UP000266089"/>
    </source>
</evidence>
<protein>
    <submittedName>
        <fullName evidence="5">Putative ABC transporter-binding protein</fullName>
    </submittedName>
</protein>
<reference evidence="5 6" key="1">
    <citation type="submission" date="2018-08" db="EMBL/GenBank/DDBJ databases">
        <title>Meiothermus cateniformans JCM 15151 genome sequencing project.</title>
        <authorList>
            <person name="Da Costa M.S."/>
            <person name="Albuquerque L."/>
            <person name="Raposo P."/>
            <person name="Froufe H.J.C."/>
            <person name="Barroso C.S."/>
            <person name="Egas C."/>
        </authorList>
    </citation>
    <scope>NUCLEOTIDE SEQUENCE [LARGE SCALE GENOMIC DNA]</scope>
    <source>
        <strain evidence="5 6">JCM 15151</strain>
    </source>
</reference>
<dbReference type="EMBL" id="QWKX01000076">
    <property type="protein sequence ID" value="RIH75188.1"/>
    <property type="molecule type" value="Genomic_DNA"/>
</dbReference>
<gene>
    <name evidence="5" type="ORF">Mcate_02357</name>
</gene>
<dbReference type="PANTHER" id="PTHR30290">
    <property type="entry name" value="PERIPLASMIC BINDING COMPONENT OF ABC TRANSPORTER"/>
    <property type="match status" value="1"/>
</dbReference>
<dbReference type="GO" id="GO:0043190">
    <property type="term" value="C:ATP-binding cassette (ABC) transporter complex"/>
    <property type="evidence" value="ECO:0007669"/>
    <property type="project" value="InterPro"/>
</dbReference>
<dbReference type="PROSITE" id="PS51318">
    <property type="entry name" value="TAT"/>
    <property type="match status" value="1"/>
</dbReference>
<dbReference type="SUPFAM" id="SSF53850">
    <property type="entry name" value="Periplasmic binding protein-like II"/>
    <property type="match status" value="1"/>
</dbReference>
<comment type="caution">
    <text evidence="5">The sequence shown here is derived from an EMBL/GenBank/DDBJ whole genome shotgun (WGS) entry which is preliminary data.</text>
</comment>
<dbReference type="Gene3D" id="3.40.190.10">
    <property type="entry name" value="Periplasmic binding protein-like II"/>
    <property type="match status" value="1"/>
</dbReference>
<dbReference type="AlphaFoldDB" id="A0A399DVI1"/>
<proteinExistence type="inferred from homology"/>
<name>A0A399DVI1_9DEIN</name>
<dbReference type="GO" id="GO:0015833">
    <property type="term" value="P:peptide transport"/>
    <property type="evidence" value="ECO:0007669"/>
    <property type="project" value="TreeGrafter"/>
</dbReference>
<feature type="domain" description="Solute-binding protein family 5" evidence="4">
    <location>
        <begin position="92"/>
        <end position="478"/>
    </location>
</feature>
<organism evidence="5 6">
    <name type="scientific">Meiothermus taiwanensis</name>
    <dbReference type="NCBI Taxonomy" id="172827"/>
    <lineage>
        <taxon>Bacteria</taxon>
        <taxon>Thermotogati</taxon>
        <taxon>Deinococcota</taxon>
        <taxon>Deinococci</taxon>
        <taxon>Thermales</taxon>
        <taxon>Thermaceae</taxon>
        <taxon>Meiothermus</taxon>
    </lineage>
</organism>
<evidence type="ECO:0000256" key="3">
    <source>
        <dbReference type="ARBA" id="ARBA00022729"/>
    </source>
</evidence>
<dbReference type="GO" id="GO:0042597">
    <property type="term" value="C:periplasmic space"/>
    <property type="evidence" value="ECO:0007669"/>
    <property type="project" value="UniProtKB-ARBA"/>
</dbReference>
<dbReference type="Pfam" id="PF00496">
    <property type="entry name" value="SBP_bac_5"/>
    <property type="match status" value="1"/>
</dbReference>
<comment type="similarity">
    <text evidence="1">Belongs to the bacterial solute-binding protein 5 family.</text>
</comment>
<dbReference type="InterPro" id="IPR039424">
    <property type="entry name" value="SBP_5"/>
</dbReference>
<evidence type="ECO:0000313" key="5">
    <source>
        <dbReference type="EMBL" id="RIH75188.1"/>
    </source>
</evidence>
<dbReference type="Gene3D" id="3.10.105.10">
    <property type="entry name" value="Dipeptide-binding Protein, Domain 3"/>
    <property type="match status" value="1"/>
</dbReference>
<evidence type="ECO:0000256" key="2">
    <source>
        <dbReference type="ARBA" id="ARBA00022448"/>
    </source>
</evidence>
<evidence type="ECO:0000259" key="4">
    <source>
        <dbReference type="Pfam" id="PF00496"/>
    </source>
</evidence>
<sequence>MNRRRFLRQTALGLGAGVLAPGLWARGLAQGGAANVPANLFQEIGRRGGTLTLPLGSTPQSWNYFAVIDNFAYTVLNNVFDRLMQLDQVSFELVGVLAESWSISRDARTTTVKLRSGIKWSDGTPFTADDVLFTFTEVASNTNLRANQAATLTVAGVPLRFEKVDDLTFRVISSKPYGAVLQALTFSPILPRHKLAQFKPREDPGGFSRVWATNTDPKEIVGTGPFILQSYVPDQKVTLVRNPNSWRRDPQGNQLPYFDKLEYLIIRDPNVQIAQFRAGNLDQVPITGAQFPELKRLEVGGAKIRVLSGSTIYTSPPHWGFNFDVPNPELRELFRNLTFRKAMQFAVNRKRIIEDVYNGLAVLPGHGVAPGTFWYYDTRSYLGEFSLERAAGLLDSLGLRRGSDGQRRLPSGRVLEFAFTYASDSAPFAAIAAILQNDLRQIGVKLNLQGIQQGTLLATATGGNFESILMAYGDQPDPQLRKDIWQPGGQLNYWHRSVWPDRGSSEPKFDQMFPWEKNIWEIFRQAEQLGDQNERKRLYDRWQLLSAQNLPVIMIAKPTAVAAGHARLGNFFARDNRIIFTNFSMFEKA</sequence>
<dbReference type="InterPro" id="IPR000914">
    <property type="entry name" value="SBP_5_dom"/>
</dbReference>
<accession>A0A399DVI1</accession>
<dbReference type="Proteomes" id="UP000266089">
    <property type="component" value="Unassembled WGS sequence"/>
</dbReference>
<keyword evidence="2" id="KW-0813">Transport</keyword>
<dbReference type="PIRSF" id="PIRSF002741">
    <property type="entry name" value="MppA"/>
    <property type="match status" value="1"/>
</dbReference>
<dbReference type="CDD" id="cd08500">
    <property type="entry name" value="PBP2_NikA_DppA_OppA_like_4"/>
    <property type="match status" value="1"/>
</dbReference>
<dbReference type="RefSeq" id="WP_027886682.1">
    <property type="nucleotide sequence ID" value="NZ_JBHSXZ010000021.1"/>
</dbReference>
<keyword evidence="3" id="KW-0732">Signal</keyword>
<dbReference type="PANTHER" id="PTHR30290:SF9">
    <property type="entry name" value="OLIGOPEPTIDE-BINDING PROTEIN APPA"/>
    <property type="match status" value="1"/>
</dbReference>
<dbReference type="InterPro" id="IPR006311">
    <property type="entry name" value="TAT_signal"/>
</dbReference>
<dbReference type="InterPro" id="IPR030678">
    <property type="entry name" value="Peptide/Ni-bd"/>
</dbReference>
<dbReference type="OrthoDB" id="9796817at2"/>
<evidence type="ECO:0000256" key="1">
    <source>
        <dbReference type="ARBA" id="ARBA00005695"/>
    </source>
</evidence>
<dbReference type="GO" id="GO:1904680">
    <property type="term" value="F:peptide transmembrane transporter activity"/>
    <property type="evidence" value="ECO:0007669"/>
    <property type="project" value="TreeGrafter"/>
</dbReference>